<dbReference type="EMBL" id="JBEPML010000009">
    <property type="protein sequence ID" value="MET3792584.1"/>
    <property type="molecule type" value="Genomic_DNA"/>
</dbReference>
<proteinExistence type="predicted"/>
<gene>
    <name evidence="2" type="ORF">ABID37_002802</name>
</gene>
<dbReference type="Proteomes" id="UP001549076">
    <property type="component" value="Unassembled WGS sequence"/>
</dbReference>
<evidence type="ECO:0000313" key="3">
    <source>
        <dbReference type="Proteomes" id="UP001549076"/>
    </source>
</evidence>
<keyword evidence="3" id="KW-1185">Reference proteome</keyword>
<sequence>MTRSDKGEGVSPRNADKPFRPDVELYDPWSRHFASDHHRNEFRKALEAGEDE</sequence>
<feature type="region of interest" description="Disordered" evidence="1">
    <location>
        <begin position="1"/>
        <end position="22"/>
    </location>
</feature>
<name>A0ABV2N1D1_9HYPH</name>
<evidence type="ECO:0000256" key="1">
    <source>
        <dbReference type="SAM" id="MobiDB-lite"/>
    </source>
</evidence>
<comment type="caution">
    <text evidence="2">The sequence shown here is derived from an EMBL/GenBank/DDBJ whole genome shotgun (WGS) entry which is preliminary data.</text>
</comment>
<dbReference type="RefSeq" id="WP_354195721.1">
    <property type="nucleotide sequence ID" value="NZ_JBEPML010000009.1"/>
</dbReference>
<evidence type="ECO:0000313" key="2">
    <source>
        <dbReference type="EMBL" id="MET3792584.1"/>
    </source>
</evidence>
<protein>
    <submittedName>
        <fullName evidence="2">Uncharacterized protein</fullName>
    </submittedName>
</protein>
<accession>A0ABV2N1D1</accession>
<organism evidence="2 3">
    <name type="scientific">Aquamicrobium terrae</name>
    <dbReference type="NCBI Taxonomy" id="1324945"/>
    <lineage>
        <taxon>Bacteria</taxon>
        <taxon>Pseudomonadati</taxon>
        <taxon>Pseudomonadota</taxon>
        <taxon>Alphaproteobacteria</taxon>
        <taxon>Hyphomicrobiales</taxon>
        <taxon>Phyllobacteriaceae</taxon>
        <taxon>Aquamicrobium</taxon>
    </lineage>
</organism>
<reference evidence="2 3" key="1">
    <citation type="submission" date="2024-06" db="EMBL/GenBank/DDBJ databases">
        <title>Genomic Encyclopedia of Type Strains, Phase IV (KMG-IV): sequencing the most valuable type-strain genomes for metagenomic binning, comparative biology and taxonomic classification.</title>
        <authorList>
            <person name="Goeker M."/>
        </authorList>
    </citation>
    <scope>NUCLEOTIDE SEQUENCE [LARGE SCALE GENOMIC DNA]</scope>
    <source>
        <strain evidence="2 3">DSM 27865</strain>
    </source>
</reference>